<proteinExistence type="predicted"/>
<dbReference type="PATRIC" id="fig|1469144.10.peg.4606"/>
<protein>
    <recommendedName>
        <fullName evidence="4">Integral membrane protein</fullName>
    </recommendedName>
</protein>
<name>A0A132MZJ8_9ACTN</name>
<organism evidence="2 3">
    <name type="scientific">Carbonactinospora thermoautotrophica</name>
    <dbReference type="NCBI Taxonomy" id="1469144"/>
    <lineage>
        <taxon>Bacteria</taxon>
        <taxon>Bacillati</taxon>
        <taxon>Actinomycetota</taxon>
        <taxon>Actinomycetes</taxon>
        <taxon>Kitasatosporales</taxon>
        <taxon>Carbonactinosporaceae</taxon>
        <taxon>Carbonactinospora</taxon>
    </lineage>
</organism>
<keyword evidence="1" id="KW-1133">Transmembrane helix</keyword>
<dbReference type="InterPro" id="IPR049978">
    <property type="entry name" value="SCO6880-like"/>
</dbReference>
<dbReference type="Proteomes" id="UP000070188">
    <property type="component" value="Unassembled WGS sequence"/>
</dbReference>
<sequence>MVTATTTEPRTYGGWRRSRSLGIGRLDSRQTVILMTAVLVPLLAAAFGAVRLAFVLAGVALPVLGLALVQRGGVLLMDLALARARWQWAAWRGETSYRGGVFAELPRAWDLPGVLAPTTLLDVEEPGRGRVGVVWNQRTGWMSVTLLLSPAGALLADRATVERQVAAWGDLLASLADDETVRAAAVTIELVPESGTQLADHVAGRLDPDAPELARRVLGELVAAAPRGAARVNARLTLTVDPAAGGARPRSVPEAAAEALRSLAGLSVTAAGADVLRRASATDLVRMVRCAFDPDAAMAGVSEFDALTWGEAGPVAAEDLWDHYRHDGAYSISWALLEAPRQRVCHDVLLPLLSPGRFPRRVTILYRTLSRDEAGAVLEREVNAAAAREEYRRRTRRDPTARERADAERAARAAAEEAHGAGLVQFSLFVTTTVTRWEDLADARREVEQAAGRSRLKLRIARGGQSAAFAVGLPCGIYPPAV</sequence>
<evidence type="ECO:0000313" key="3">
    <source>
        <dbReference type="Proteomes" id="UP000070188"/>
    </source>
</evidence>
<comment type="caution">
    <text evidence="2">The sequence shown here is derived from an EMBL/GenBank/DDBJ whole genome shotgun (WGS) entry which is preliminary data.</text>
</comment>
<feature type="transmembrane region" description="Helical" evidence="1">
    <location>
        <begin position="60"/>
        <end position="82"/>
    </location>
</feature>
<dbReference type="AlphaFoldDB" id="A0A132MZJ8"/>
<dbReference type="STRING" id="1469144.LI90_4294"/>
<keyword evidence="1" id="KW-0472">Membrane</keyword>
<evidence type="ECO:0000313" key="2">
    <source>
        <dbReference type="EMBL" id="KWX03243.1"/>
    </source>
</evidence>
<evidence type="ECO:0008006" key="4">
    <source>
        <dbReference type="Google" id="ProtNLM"/>
    </source>
</evidence>
<reference evidence="3" key="1">
    <citation type="submission" date="2015-04" db="EMBL/GenBank/DDBJ databases">
        <title>Physiological reanalysis, assessment of diazotrophy, and genome sequences of multiple isolates of Streptomyces thermoautotrophicus.</title>
        <authorList>
            <person name="MacKellar D.C."/>
            <person name="Lieber L."/>
            <person name="Norman J."/>
            <person name="Bolger A."/>
            <person name="Tobin C."/>
            <person name="Murray J.W."/>
            <person name="Chang R."/>
            <person name="Ford T."/>
            <person name="Nguyen P.Q."/>
            <person name="Woodward J."/>
            <person name="Permingeat H."/>
            <person name="Joshi N.S."/>
            <person name="Silver P.A."/>
            <person name="Usadel B."/>
            <person name="Rutherford A.W."/>
            <person name="Friesen M."/>
            <person name="Prell J."/>
        </authorList>
    </citation>
    <scope>NUCLEOTIDE SEQUENCE [LARGE SCALE GENOMIC DNA]</scope>
    <source>
        <strain evidence="3">H1</strain>
    </source>
</reference>
<dbReference type="EMBL" id="LAXD01000001">
    <property type="protein sequence ID" value="KWX03243.1"/>
    <property type="molecule type" value="Genomic_DNA"/>
</dbReference>
<evidence type="ECO:0000256" key="1">
    <source>
        <dbReference type="SAM" id="Phobius"/>
    </source>
</evidence>
<keyword evidence="1" id="KW-0812">Transmembrane</keyword>
<gene>
    <name evidence="2" type="ORF">LI90_4294</name>
</gene>
<dbReference type="NCBIfam" id="NF042935">
    <property type="entry name" value="SCO6880_fam"/>
    <property type="match status" value="1"/>
</dbReference>
<feature type="transmembrane region" description="Helical" evidence="1">
    <location>
        <begin position="32"/>
        <end position="54"/>
    </location>
</feature>
<accession>A0A132MZJ8</accession>
<keyword evidence="3" id="KW-1185">Reference proteome</keyword>